<dbReference type="Proteomes" id="UP000655208">
    <property type="component" value="Unassembled WGS sequence"/>
</dbReference>
<dbReference type="RefSeq" id="WP_188940676.1">
    <property type="nucleotide sequence ID" value="NZ_BMNA01000002.1"/>
</dbReference>
<evidence type="ECO:0000256" key="3">
    <source>
        <dbReference type="ARBA" id="ARBA00022729"/>
    </source>
</evidence>
<feature type="region of interest" description="Disordered" evidence="4">
    <location>
        <begin position="35"/>
        <end position="95"/>
    </location>
</feature>
<dbReference type="Pfam" id="PF13407">
    <property type="entry name" value="Peripla_BP_4"/>
    <property type="match status" value="1"/>
</dbReference>
<keyword evidence="3 5" id="KW-0732">Signal</keyword>
<dbReference type="PANTHER" id="PTHR46847">
    <property type="entry name" value="D-ALLOSE-BINDING PERIPLASMIC PROTEIN-RELATED"/>
    <property type="match status" value="1"/>
</dbReference>
<accession>A0A917ST27</accession>
<evidence type="ECO:0000313" key="7">
    <source>
        <dbReference type="EMBL" id="GGL94789.1"/>
    </source>
</evidence>
<comment type="similarity">
    <text evidence="2">Belongs to the bacterial solute-binding protein 2 family.</text>
</comment>
<evidence type="ECO:0000256" key="5">
    <source>
        <dbReference type="SAM" id="SignalP"/>
    </source>
</evidence>
<dbReference type="PANTHER" id="PTHR46847:SF1">
    <property type="entry name" value="D-ALLOSE-BINDING PERIPLASMIC PROTEIN-RELATED"/>
    <property type="match status" value="1"/>
</dbReference>
<dbReference type="SUPFAM" id="SSF53822">
    <property type="entry name" value="Periplasmic binding protein-like I"/>
    <property type="match status" value="1"/>
</dbReference>
<feature type="domain" description="Periplasmic binding protein" evidence="6">
    <location>
        <begin position="142"/>
        <end position="396"/>
    </location>
</feature>
<organism evidence="7 8">
    <name type="scientific">Nakamurella endophytica</name>
    <dbReference type="NCBI Taxonomy" id="1748367"/>
    <lineage>
        <taxon>Bacteria</taxon>
        <taxon>Bacillati</taxon>
        <taxon>Actinomycetota</taxon>
        <taxon>Actinomycetes</taxon>
        <taxon>Nakamurellales</taxon>
        <taxon>Nakamurellaceae</taxon>
        <taxon>Nakamurella</taxon>
    </lineage>
</organism>
<dbReference type="InterPro" id="IPR028082">
    <property type="entry name" value="Peripla_BP_I"/>
</dbReference>
<name>A0A917ST27_9ACTN</name>
<dbReference type="GO" id="GO:0030313">
    <property type="term" value="C:cell envelope"/>
    <property type="evidence" value="ECO:0007669"/>
    <property type="project" value="UniProtKB-SubCell"/>
</dbReference>
<evidence type="ECO:0000256" key="2">
    <source>
        <dbReference type="ARBA" id="ARBA00007639"/>
    </source>
</evidence>
<sequence>MVPARRSGRRSRTWQRWLTLVAASALAVSCASGATTTSGSASSSASGPAPTSDAATATAGSGTGAASSATGTGASSGTAATGTASSATGSAPSGGEVGLSAVPKGAQQYYGSYDTFAKLFPDPYADWTPPPAPWKFCLNDSYLGNQWRQDNLAELERQVKLYQQAGLASGPLVSTNSDNNISLQLSQFNTLVGQGCTVIFSIPGSPTALCDSFKTARSKNVLVVTDESPVYCSDAINVSWNGYWAEYVGAKAVLEGMGGKGNLVSIAGIPGVPLAVAEQIAVRDALKDHPDVKHLGEVAGAWTPSVTKTEMSKFLATHPQKVDGVIDAGAEDVAAVQALQSAGRPLPKINSITGECSFLALWKQHPEIGTLATNQSPSSAAYETFLVAARKLAGQKLAVNTVFYPVPQITADNLDQWYRSSMTVDSTCIPTSPDGRATPDSYFDQFFSGGNPVKVMPVPQPAAS</sequence>
<keyword evidence="8" id="KW-1185">Reference proteome</keyword>
<dbReference type="Gene3D" id="3.40.50.2300">
    <property type="match status" value="2"/>
</dbReference>
<dbReference type="InterPro" id="IPR025997">
    <property type="entry name" value="SBP_2_dom"/>
</dbReference>
<comment type="subcellular location">
    <subcellularLocation>
        <location evidence="1">Cell envelope</location>
    </subcellularLocation>
</comment>
<evidence type="ECO:0000256" key="4">
    <source>
        <dbReference type="SAM" id="MobiDB-lite"/>
    </source>
</evidence>
<feature type="compositionally biased region" description="Low complexity" evidence="4">
    <location>
        <begin position="35"/>
        <end position="94"/>
    </location>
</feature>
<reference evidence="7" key="2">
    <citation type="submission" date="2020-09" db="EMBL/GenBank/DDBJ databases">
        <authorList>
            <person name="Sun Q."/>
            <person name="Zhou Y."/>
        </authorList>
    </citation>
    <scope>NUCLEOTIDE SEQUENCE</scope>
    <source>
        <strain evidence="7">CGMCC 4.7308</strain>
    </source>
</reference>
<evidence type="ECO:0000313" key="8">
    <source>
        <dbReference type="Proteomes" id="UP000655208"/>
    </source>
</evidence>
<dbReference type="GO" id="GO:0030246">
    <property type="term" value="F:carbohydrate binding"/>
    <property type="evidence" value="ECO:0007669"/>
    <property type="project" value="UniProtKB-ARBA"/>
</dbReference>
<feature type="signal peptide" evidence="5">
    <location>
        <begin position="1"/>
        <end position="33"/>
    </location>
</feature>
<feature type="chain" id="PRO_5037090442" description="Periplasmic binding protein domain-containing protein" evidence="5">
    <location>
        <begin position="34"/>
        <end position="464"/>
    </location>
</feature>
<evidence type="ECO:0000256" key="1">
    <source>
        <dbReference type="ARBA" id="ARBA00004196"/>
    </source>
</evidence>
<dbReference type="AlphaFoldDB" id="A0A917ST27"/>
<evidence type="ECO:0000259" key="6">
    <source>
        <dbReference type="Pfam" id="PF13407"/>
    </source>
</evidence>
<dbReference type="PROSITE" id="PS51257">
    <property type="entry name" value="PROKAR_LIPOPROTEIN"/>
    <property type="match status" value="1"/>
</dbReference>
<protein>
    <recommendedName>
        <fullName evidence="6">Periplasmic binding protein domain-containing protein</fullName>
    </recommendedName>
</protein>
<gene>
    <name evidence="7" type="ORF">GCM10011594_13250</name>
</gene>
<comment type="caution">
    <text evidence="7">The sequence shown here is derived from an EMBL/GenBank/DDBJ whole genome shotgun (WGS) entry which is preliminary data.</text>
</comment>
<proteinExistence type="inferred from homology"/>
<dbReference type="EMBL" id="BMNA01000002">
    <property type="protein sequence ID" value="GGL94789.1"/>
    <property type="molecule type" value="Genomic_DNA"/>
</dbReference>
<reference evidence="7" key="1">
    <citation type="journal article" date="2014" name="Int. J. Syst. Evol. Microbiol.">
        <title>Complete genome sequence of Corynebacterium casei LMG S-19264T (=DSM 44701T), isolated from a smear-ripened cheese.</title>
        <authorList>
            <consortium name="US DOE Joint Genome Institute (JGI-PGF)"/>
            <person name="Walter F."/>
            <person name="Albersmeier A."/>
            <person name="Kalinowski J."/>
            <person name="Ruckert C."/>
        </authorList>
    </citation>
    <scope>NUCLEOTIDE SEQUENCE</scope>
    <source>
        <strain evidence="7">CGMCC 4.7308</strain>
    </source>
</reference>